<feature type="transmembrane region" description="Helical" evidence="1">
    <location>
        <begin position="30"/>
        <end position="51"/>
    </location>
</feature>
<reference evidence="2 3" key="1">
    <citation type="submission" date="2022-06" db="EMBL/GenBank/DDBJ databases">
        <title>Halogeometricum sp. a new haloarchaeum isolate from saline soil.</title>
        <authorList>
            <person name="Strakova D."/>
            <person name="Galisteo C."/>
            <person name="Sanchez-Porro C."/>
            <person name="Ventosa A."/>
        </authorList>
    </citation>
    <scope>NUCLEOTIDE SEQUENCE [LARGE SCALE GENOMIC DNA]</scope>
    <source>
        <strain evidence="2 3">S1BR25-6</strain>
    </source>
</reference>
<proteinExistence type="predicted"/>
<organism evidence="2 3">
    <name type="scientific">Halogeometricum salsisoli</name>
    <dbReference type="NCBI Taxonomy" id="2950536"/>
    <lineage>
        <taxon>Archaea</taxon>
        <taxon>Methanobacteriati</taxon>
        <taxon>Methanobacteriota</taxon>
        <taxon>Stenosarchaea group</taxon>
        <taxon>Halobacteria</taxon>
        <taxon>Halobacteriales</taxon>
        <taxon>Haloferacaceae</taxon>
        <taxon>Halogeometricum</taxon>
    </lineage>
</organism>
<keyword evidence="1" id="KW-1133">Transmembrane helix</keyword>
<keyword evidence="1" id="KW-0472">Membrane</keyword>
<gene>
    <name evidence="2" type="ORF">NDI76_20170</name>
</gene>
<dbReference type="RefSeq" id="WP_310925982.1">
    <property type="nucleotide sequence ID" value="NZ_JAMQOP010000005.1"/>
</dbReference>
<comment type="caution">
    <text evidence="2">The sequence shown here is derived from an EMBL/GenBank/DDBJ whole genome shotgun (WGS) entry which is preliminary data.</text>
</comment>
<dbReference type="EMBL" id="JAMQOP010000005">
    <property type="protein sequence ID" value="MDS0301059.1"/>
    <property type="molecule type" value="Genomic_DNA"/>
</dbReference>
<protein>
    <submittedName>
        <fullName evidence="2">Uncharacterized protein</fullName>
    </submittedName>
</protein>
<evidence type="ECO:0000313" key="3">
    <source>
        <dbReference type="Proteomes" id="UP001257060"/>
    </source>
</evidence>
<dbReference type="Proteomes" id="UP001257060">
    <property type="component" value="Unassembled WGS sequence"/>
</dbReference>
<keyword evidence="3" id="KW-1185">Reference proteome</keyword>
<evidence type="ECO:0000313" key="2">
    <source>
        <dbReference type="EMBL" id="MDS0301059.1"/>
    </source>
</evidence>
<sequence>MAERFPPAIAFGTGDIDREHLLRAGVRLDLLLIVISTVVMPRAFLLVWPFVF</sequence>
<evidence type="ECO:0000256" key="1">
    <source>
        <dbReference type="SAM" id="Phobius"/>
    </source>
</evidence>
<accession>A0ABU2GLH7</accession>
<name>A0ABU2GLH7_9EURY</name>
<keyword evidence="1" id="KW-0812">Transmembrane</keyword>